<proteinExistence type="predicted"/>
<feature type="chain" id="PRO_5046642261" description="Secreted protein" evidence="1">
    <location>
        <begin position="20"/>
        <end position="71"/>
    </location>
</feature>
<evidence type="ECO:0000256" key="1">
    <source>
        <dbReference type="SAM" id="SignalP"/>
    </source>
</evidence>
<protein>
    <recommendedName>
        <fullName evidence="4">Secreted protein</fullName>
    </recommendedName>
</protein>
<gene>
    <name evidence="2" type="ORF">AFERRI_30061</name>
</gene>
<organism evidence="2 3">
    <name type="scientific">Acidithiobacillus ferrivorans</name>
    <dbReference type="NCBI Taxonomy" id="160808"/>
    <lineage>
        <taxon>Bacteria</taxon>
        <taxon>Pseudomonadati</taxon>
        <taxon>Pseudomonadota</taxon>
        <taxon>Acidithiobacillia</taxon>
        <taxon>Acidithiobacillales</taxon>
        <taxon>Acidithiobacillaceae</taxon>
        <taxon>Acidithiobacillus</taxon>
    </lineage>
</organism>
<keyword evidence="1" id="KW-0732">Signal</keyword>
<accession>A0ABY1MRB6</accession>
<dbReference type="Proteomes" id="UP000193925">
    <property type="component" value="Chromosome AFERRI"/>
</dbReference>
<dbReference type="EMBL" id="LT841305">
    <property type="protein sequence ID" value="SMH66331.1"/>
    <property type="molecule type" value="Genomic_DNA"/>
</dbReference>
<evidence type="ECO:0008006" key="4">
    <source>
        <dbReference type="Google" id="ProtNLM"/>
    </source>
</evidence>
<evidence type="ECO:0000313" key="3">
    <source>
        <dbReference type="Proteomes" id="UP000193925"/>
    </source>
</evidence>
<reference evidence="2 3" key="1">
    <citation type="submission" date="2017-03" db="EMBL/GenBank/DDBJ databases">
        <authorList>
            <person name="Regsiter A."/>
            <person name="William W."/>
        </authorList>
    </citation>
    <scope>NUCLEOTIDE SEQUENCE [LARGE SCALE GENOMIC DNA]</scope>
    <source>
        <strain evidence="2">PRJEB5721</strain>
    </source>
</reference>
<name>A0ABY1MRB6_9PROT</name>
<evidence type="ECO:0000313" key="2">
    <source>
        <dbReference type="EMBL" id="SMH66331.1"/>
    </source>
</evidence>
<sequence>MWRKGVGPRLPAWMPAASAKPVLALLFVVDQQHRGPRPQRPKPVYLTAYQSLITLSRHSSARMGQSATAKE</sequence>
<keyword evidence="3" id="KW-1185">Reference proteome</keyword>
<feature type="signal peptide" evidence="1">
    <location>
        <begin position="1"/>
        <end position="19"/>
    </location>
</feature>